<keyword evidence="5" id="KW-0560">Oxidoreductase</keyword>
<dbReference type="Pfam" id="PF00107">
    <property type="entry name" value="ADH_zinc_N"/>
    <property type="match status" value="1"/>
</dbReference>
<dbReference type="SUPFAM" id="SSF50129">
    <property type="entry name" value="GroES-like"/>
    <property type="match status" value="1"/>
</dbReference>
<gene>
    <name evidence="8" type="ORF">ACFPTR_04985</name>
</gene>
<name>A0ABW0U654_9BACI</name>
<dbReference type="PROSITE" id="PS00059">
    <property type="entry name" value="ADH_ZINC"/>
    <property type="match status" value="1"/>
</dbReference>
<evidence type="ECO:0000256" key="6">
    <source>
        <dbReference type="RuleBase" id="RU361277"/>
    </source>
</evidence>
<dbReference type="PANTHER" id="PTHR43161">
    <property type="entry name" value="SORBITOL DEHYDROGENASE"/>
    <property type="match status" value="1"/>
</dbReference>
<reference evidence="9" key="1">
    <citation type="journal article" date="2019" name="Int. J. Syst. Evol. Microbiol.">
        <title>The Global Catalogue of Microorganisms (GCM) 10K type strain sequencing project: providing services to taxonomists for standard genome sequencing and annotation.</title>
        <authorList>
            <consortium name="The Broad Institute Genomics Platform"/>
            <consortium name="The Broad Institute Genome Sequencing Center for Infectious Disease"/>
            <person name="Wu L."/>
            <person name="Ma J."/>
        </authorList>
    </citation>
    <scope>NUCLEOTIDE SEQUENCE [LARGE SCALE GENOMIC DNA]</scope>
    <source>
        <strain evidence="9">CGMCC 1.15790</strain>
    </source>
</reference>
<comment type="cofactor">
    <cofactor evidence="1 6">
        <name>Zn(2+)</name>
        <dbReference type="ChEBI" id="CHEBI:29105"/>
    </cofactor>
</comment>
<dbReference type="RefSeq" id="WP_270897513.1">
    <property type="nucleotide sequence ID" value="NZ_JBHSPF010000018.1"/>
</dbReference>
<evidence type="ECO:0000313" key="8">
    <source>
        <dbReference type="EMBL" id="MFC5628249.1"/>
    </source>
</evidence>
<dbReference type="SMART" id="SM00829">
    <property type="entry name" value="PKS_ER"/>
    <property type="match status" value="1"/>
</dbReference>
<dbReference type="InterPro" id="IPR013154">
    <property type="entry name" value="ADH-like_N"/>
</dbReference>
<keyword evidence="9" id="KW-1185">Reference proteome</keyword>
<comment type="similarity">
    <text evidence="2 6">Belongs to the zinc-containing alcohol dehydrogenase family.</text>
</comment>
<evidence type="ECO:0000256" key="3">
    <source>
        <dbReference type="ARBA" id="ARBA00022723"/>
    </source>
</evidence>
<organism evidence="8 9">
    <name type="scientific">Aliibacillus thermotolerans</name>
    <dbReference type="NCBI Taxonomy" id="1834418"/>
    <lineage>
        <taxon>Bacteria</taxon>
        <taxon>Bacillati</taxon>
        <taxon>Bacillota</taxon>
        <taxon>Bacilli</taxon>
        <taxon>Bacillales</taxon>
        <taxon>Bacillaceae</taxon>
        <taxon>Aliibacillus</taxon>
    </lineage>
</organism>
<dbReference type="PANTHER" id="PTHR43161:SF23">
    <property type="entry name" value="(R,R)-BUTANEDIOL DEHYDROGENASE-RELATED"/>
    <property type="match status" value="1"/>
</dbReference>
<evidence type="ECO:0000259" key="7">
    <source>
        <dbReference type="SMART" id="SM00829"/>
    </source>
</evidence>
<evidence type="ECO:0000313" key="9">
    <source>
        <dbReference type="Proteomes" id="UP001596143"/>
    </source>
</evidence>
<dbReference type="EMBL" id="JBHSPF010000018">
    <property type="protein sequence ID" value="MFC5628249.1"/>
    <property type="molecule type" value="Genomic_DNA"/>
</dbReference>
<comment type="caution">
    <text evidence="8">The sequence shown here is derived from an EMBL/GenBank/DDBJ whole genome shotgun (WGS) entry which is preliminary data.</text>
</comment>
<proteinExistence type="inferred from homology"/>
<dbReference type="Proteomes" id="UP001596143">
    <property type="component" value="Unassembled WGS sequence"/>
</dbReference>
<dbReference type="Gene3D" id="3.40.50.720">
    <property type="entry name" value="NAD(P)-binding Rossmann-like Domain"/>
    <property type="match status" value="1"/>
</dbReference>
<sequence length="346" mass="37432">MKAGLIYGKKDLRIESVPVPEVTKGKAKIEIAYAGICGSDLHIYHDGAMLEEEHPLSKKKPPIILGHEFSGTVVEIGKGVTNVSPGDKVTVEPFIYCGTCEYCKKGNYNFCEFFGSLGVNDDGGFAEYCVTDARYLHKLPENMSLKEGALVEPVAVAVHAVRQSGLKVGESVAIFGAGPIGLLTLLAAKATGATKTFVVDISQERLNKAKELGAGYIIHPMNEDAVQKIVSITGNGVDIAFEAAGVSETFTNAITSIKPGGTVSVIAIYESMVPFDPNILFEKEGKIFFSRGYANEYQEVIELIAHQFIDAKQIITKEINLNNLVEDGLEFLVKDKSQSKILVRPN</sequence>
<dbReference type="InterPro" id="IPR036291">
    <property type="entry name" value="NAD(P)-bd_dom_sf"/>
</dbReference>
<protein>
    <submittedName>
        <fullName evidence="8">2,3-butanediol dehydrogenase</fullName>
    </submittedName>
</protein>
<evidence type="ECO:0000256" key="5">
    <source>
        <dbReference type="ARBA" id="ARBA00023002"/>
    </source>
</evidence>
<dbReference type="InterPro" id="IPR011032">
    <property type="entry name" value="GroES-like_sf"/>
</dbReference>
<dbReference type="InterPro" id="IPR020843">
    <property type="entry name" value="ER"/>
</dbReference>
<accession>A0ABW0U654</accession>
<dbReference type="Gene3D" id="3.90.180.10">
    <property type="entry name" value="Medium-chain alcohol dehydrogenases, catalytic domain"/>
    <property type="match status" value="1"/>
</dbReference>
<keyword evidence="3 6" id="KW-0479">Metal-binding</keyword>
<dbReference type="Pfam" id="PF08240">
    <property type="entry name" value="ADH_N"/>
    <property type="match status" value="1"/>
</dbReference>
<feature type="domain" description="Enoyl reductase (ER)" evidence="7">
    <location>
        <begin position="8"/>
        <end position="343"/>
    </location>
</feature>
<keyword evidence="4 6" id="KW-0862">Zinc</keyword>
<evidence type="ECO:0000256" key="1">
    <source>
        <dbReference type="ARBA" id="ARBA00001947"/>
    </source>
</evidence>
<dbReference type="SUPFAM" id="SSF51735">
    <property type="entry name" value="NAD(P)-binding Rossmann-fold domains"/>
    <property type="match status" value="1"/>
</dbReference>
<evidence type="ECO:0000256" key="4">
    <source>
        <dbReference type="ARBA" id="ARBA00022833"/>
    </source>
</evidence>
<evidence type="ECO:0000256" key="2">
    <source>
        <dbReference type="ARBA" id="ARBA00008072"/>
    </source>
</evidence>
<dbReference type="InterPro" id="IPR002328">
    <property type="entry name" value="ADH_Zn_CS"/>
</dbReference>
<dbReference type="InterPro" id="IPR013149">
    <property type="entry name" value="ADH-like_C"/>
</dbReference>
<dbReference type="CDD" id="cd08233">
    <property type="entry name" value="butanediol_DH_like"/>
    <property type="match status" value="1"/>
</dbReference>